<feature type="coiled-coil region" evidence="2">
    <location>
        <begin position="943"/>
        <end position="977"/>
    </location>
</feature>
<keyword evidence="1" id="KW-0863">Zinc-finger</keyword>
<accession>A0ABY7EJE6</accession>
<feature type="domain" description="B box-type" evidence="4">
    <location>
        <begin position="404"/>
        <end position="454"/>
    </location>
</feature>
<dbReference type="CDD" id="cd19757">
    <property type="entry name" value="Bbox1"/>
    <property type="match status" value="3"/>
</dbReference>
<protein>
    <submittedName>
        <fullName evidence="6">TIF1A-like protein</fullName>
    </submittedName>
</protein>
<dbReference type="Gene3D" id="3.40.50.300">
    <property type="entry name" value="P-loop containing nucleotide triphosphate hydrolases"/>
    <property type="match status" value="1"/>
</dbReference>
<keyword evidence="7" id="KW-1185">Reference proteome</keyword>
<keyword evidence="1" id="KW-0479">Metal-binding</keyword>
<evidence type="ECO:0000259" key="5">
    <source>
        <dbReference type="PROSITE" id="PS50853"/>
    </source>
</evidence>
<dbReference type="Proteomes" id="UP001164746">
    <property type="component" value="Chromosome 7"/>
</dbReference>
<reference evidence="6" key="1">
    <citation type="submission" date="2022-11" db="EMBL/GenBank/DDBJ databases">
        <title>Centuries of genome instability and evolution in soft-shell clam transmissible cancer (bioRxiv).</title>
        <authorList>
            <person name="Hart S.F.M."/>
            <person name="Yonemitsu M.A."/>
            <person name="Giersch R.M."/>
            <person name="Beal B.F."/>
            <person name="Arriagada G."/>
            <person name="Davis B.W."/>
            <person name="Ostrander E.A."/>
            <person name="Goff S.P."/>
            <person name="Metzger M.J."/>
        </authorList>
    </citation>
    <scope>NUCLEOTIDE SEQUENCE</scope>
    <source>
        <strain evidence="6">MELC-2E11</strain>
        <tissue evidence="6">Siphon/mantle</tissue>
    </source>
</reference>
<dbReference type="PANTHER" id="PTHR32046:SF14">
    <property type="match status" value="1"/>
</dbReference>
<organism evidence="6 7">
    <name type="scientific">Mya arenaria</name>
    <name type="common">Soft-shell clam</name>
    <dbReference type="NCBI Taxonomy" id="6604"/>
    <lineage>
        <taxon>Eukaryota</taxon>
        <taxon>Metazoa</taxon>
        <taxon>Spiralia</taxon>
        <taxon>Lophotrochozoa</taxon>
        <taxon>Mollusca</taxon>
        <taxon>Bivalvia</taxon>
        <taxon>Autobranchia</taxon>
        <taxon>Heteroconchia</taxon>
        <taxon>Euheterodonta</taxon>
        <taxon>Imparidentia</taxon>
        <taxon>Neoheterodontei</taxon>
        <taxon>Myida</taxon>
        <taxon>Myoidea</taxon>
        <taxon>Myidae</taxon>
        <taxon>Mya</taxon>
    </lineage>
</organism>
<feature type="domain" description="Fibronectin type-III" evidence="5">
    <location>
        <begin position="553"/>
        <end position="645"/>
    </location>
</feature>
<feature type="compositionally biased region" description="Acidic residues" evidence="3">
    <location>
        <begin position="1"/>
        <end position="21"/>
    </location>
</feature>
<dbReference type="PROSITE" id="PS50119">
    <property type="entry name" value="ZF_BBOX"/>
    <property type="match status" value="2"/>
</dbReference>
<evidence type="ECO:0000256" key="3">
    <source>
        <dbReference type="SAM" id="MobiDB-lite"/>
    </source>
</evidence>
<gene>
    <name evidence="6" type="ORF">MAR_035199</name>
</gene>
<dbReference type="SUPFAM" id="SSF49265">
    <property type="entry name" value="Fibronectin type III"/>
    <property type="match status" value="1"/>
</dbReference>
<evidence type="ECO:0000313" key="7">
    <source>
        <dbReference type="Proteomes" id="UP001164746"/>
    </source>
</evidence>
<dbReference type="Gene3D" id="4.10.830.40">
    <property type="match status" value="1"/>
</dbReference>
<dbReference type="PROSITE" id="PS00675">
    <property type="entry name" value="SIGMA54_INTERACT_1"/>
    <property type="match status" value="1"/>
</dbReference>
<dbReference type="CDD" id="cd00063">
    <property type="entry name" value="FN3"/>
    <property type="match status" value="1"/>
</dbReference>
<dbReference type="SMART" id="SM00060">
    <property type="entry name" value="FN3"/>
    <property type="match status" value="1"/>
</dbReference>
<proteinExistence type="predicted"/>
<feature type="compositionally biased region" description="Basic and acidic residues" evidence="3">
    <location>
        <begin position="23"/>
        <end position="36"/>
    </location>
</feature>
<feature type="region of interest" description="Disordered" evidence="3">
    <location>
        <begin position="1"/>
        <end position="46"/>
    </location>
</feature>
<evidence type="ECO:0000259" key="4">
    <source>
        <dbReference type="PROSITE" id="PS50119"/>
    </source>
</evidence>
<evidence type="ECO:0000313" key="6">
    <source>
        <dbReference type="EMBL" id="WAR10123.1"/>
    </source>
</evidence>
<dbReference type="SUPFAM" id="SSF52540">
    <property type="entry name" value="P-loop containing nucleoside triphosphate hydrolases"/>
    <property type="match status" value="1"/>
</dbReference>
<dbReference type="Gene3D" id="3.30.160.60">
    <property type="entry name" value="Classic Zinc Finger"/>
    <property type="match status" value="1"/>
</dbReference>
<keyword evidence="2" id="KW-0175">Coiled coil</keyword>
<evidence type="ECO:0000256" key="1">
    <source>
        <dbReference type="PROSITE-ProRule" id="PRU00024"/>
    </source>
</evidence>
<dbReference type="InterPro" id="IPR036116">
    <property type="entry name" value="FN3_sf"/>
</dbReference>
<dbReference type="InterPro" id="IPR025662">
    <property type="entry name" value="Sigma_54_int_dom_ATP-bd_1"/>
</dbReference>
<dbReference type="PROSITE" id="PS50853">
    <property type="entry name" value="FN3"/>
    <property type="match status" value="1"/>
</dbReference>
<dbReference type="InterPro" id="IPR013783">
    <property type="entry name" value="Ig-like_fold"/>
</dbReference>
<feature type="domain" description="B box-type" evidence="4">
    <location>
        <begin position="95"/>
        <end position="146"/>
    </location>
</feature>
<dbReference type="PANTHER" id="PTHR32046">
    <property type="entry name" value="G DOMAIN-CONTAINING PROTEIN"/>
    <property type="match status" value="1"/>
</dbReference>
<dbReference type="InterPro" id="IPR003961">
    <property type="entry name" value="FN3_dom"/>
</dbReference>
<dbReference type="Gene3D" id="2.60.40.10">
    <property type="entry name" value="Immunoglobulins"/>
    <property type="match status" value="1"/>
</dbReference>
<dbReference type="Pfam" id="PF00041">
    <property type="entry name" value="fn3"/>
    <property type="match status" value="1"/>
</dbReference>
<name>A0ABY7EJE6_MYAAR</name>
<dbReference type="InterPro" id="IPR000315">
    <property type="entry name" value="Znf_B-box"/>
</dbReference>
<dbReference type="EMBL" id="CP111018">
    <property type="protein sequence ID" value="WAR10123.1"/>
    <property type="molecule type" value="Genomic_DNA"/>
</dbReference>
<sequence length="1201" mass="136873">MATQGEDEDKDITTIEDDISETTEQHSDHSTQKNDDQIQTGGKVSPVIDAATSDMSVINSLNEDASDSVKTERLETESQTEINEIIQTGPTAFNTSDIRCEPCFAAKNAQKSPTGYCKECEEFLCDSCQKKHPMFRMFKDHKIIPAQEAVAIQLEPSKMCEQCAVLDISKEAKHVCPNCEDLLLCETCAQCHRALKSTKTHVLKDVSTFFTDKEKKDIYCDPCKMEDVASVACMFCPDCENEAMCEQCSKMHCALKKTRMHKLFDISELISNKTESEGKHSEPTANLFCEMCEVQGEKVGAVAICDDCGEYPICSDCREVHYHRKATRYHKLRDIKPLDSIENTLPMNRKYCEPCLDQQKCNSMKGFCLYCEQFLCKECIHRHGLQSITQDHTIKMKNKSIQATTPQYCDFCQIEGLQKKADAKCQDCDELLCSDCLRYHKIQKITKDHNVVTIQDASKDKDTPETMYCDNCKFEDKDEVAVAVCIHCDESALCEKCVSYHKKQKVTRGHILNIIKSPRTLQETSSFDDKMEEKKTSEKLETTCQKSRDIYEQPGQPFVTKIGSDALTLSWTKPKRFGSNDCFQVSLMDVRQNKWHVHIEYITGDNVDVSGLQSGSKYKFKVRTVYADGDGPYSVDSEVIETKRSPASSIINFACRLGDELDIPQSYVLPLTELRRARNTEVKTRRFEVGHRPKLHMKDKTIILLGETGTGKSTLVDGMANYVLGVHWEDPYRLKLINLEDEERTKMGNQAMSQTEWITCYTIHPMEGSRFPHTLNIIDTPGFGDTRGLERDEEVVQQMRTLFSSKEPAGVATLDAVCFLIKAPDARLTPMQSYIFQAVMSLFGKDIAENICSLITFADGMDPPVLSALKESGLPFGTHFNFNNSGLFANNTNNDCGSLAPMFWKMGMASFDRFFAYLDTLPTKSLQLTSDVLQERNRVEITVKNLQQKLEIGLMKIDELKTEMKIFDENKNSIKDNKNFKYTVTVMQQRKKDLPSGLHVTNCLNCNFTCHNNCRIADDEKKYKCSAMQRDVGTCKYCPENCHWKYHKNSSYVFDYVPVKEEKTYAEMQKKYEDASGKLPTQKLVLEKMQIELNGMVDTVEEMMDIVRHSNMRLAEIALRPNPLTMVEHIDLIIENEKMQHNPGWMKRIHTLREFRKRAQVTSDAESFSQVASSLGVTGNRKKIVKSKQNIFKRIKNTFGF</sequence>
<keyword evidence="1" id="KW-0862">Zinc</keyword>
<dbReference type="InterPro" id="IPR027417">
    <property type="entry name" value="P-loop_NTPase"/>
</dbReference>
<dbReference type="SMART" id="SM00336">
    <property type="entry name" value="BBOX"/>
    <property type="match status" value="7"/>
</dbReference>
<evidence type="ECO:0000256" key="2">
    <source>
        <dbReference type="SAM" id="Coils"/>
    </source>
</evidence>